<dbReference type="SUPFAM" id="SSF55874">
    <property type="entry name" value="ATPase domain of HSP90 chaperone/DNA topoisomerase II/histidine kinase"/>
    <property type="match status" value="1"/>
</dbReference>
<keyword evidence="7" id="KW-0547">Nucleotide-binding</keyword>
<keyword evidence="5 14" id="KW-0597">Phosphoprotein</keyword>
<keyword evidence="11" id="KW-0472">Membrane</keyword>
<reference evidence="21 22" key="1">
    <citation type="submission" date="2017-08" db="EMBL/GenBank/DDBJ databases">
        <title>Draft genome sequence of filamentous cyanobacterium Calothrix elsteri CCALA 953.</title>
        <authorList>
            <person name="Gagunashvili A.N."/>
            <person name="Elster J."/>
            <person name="Andresson O.S."/>
        </authorList>
    </citation>
    <scope>NUCLEOTIDE SEQUENCE [LARGE SCALE GENOMIC DNA]</scope>
    <source>
        <strain evidence="21 22">CCALA 953</strain>
    </source>
</reference>
<dbReference type="Gene3D" id="3.30.450.20">
    <property type="entry name" value="PAS domain"/>
    <property type="match status" value="4"/>
</dbReference>
<evidence type="ECO:0000256" key="10">
    <source>
        <dbReference type="ARBA" id="ARBA00023012"/>
    </source>
</evidence>
<keyword evidence="6" id="KW-0808">Transferase</keyword>
<dbReference type="SUPFAM" id="SSF55785">
    <property type="entry name" value="PYP-like sensor domain (PAS domain)"/>
    <property type="match status" value="4"/>
</dbReference>
<evidence type="ECO:0000256" key="3">
    <source>
        <dbReference type="ARBA" id="ARBA00006402"/>
    </source>
</evidence>
<keyword evidence="15" id="KW-0175">Coiled coil</keyword>
<dbReference type="InterPro" id="IPR000014">
    <property type="entry name" value="PAS"/>
</dbReference>
<feature type="domain" description="PAS" evidence="19">
    <location>
        <begin position="831"/>
        <end position="880"/>
    </location>
</feature>
<dbReference type="Pfam" id="PF08448">
    <property type="entry name" value="PAS_4"/>
    <property type="match status" value="1"/>
</dbReference>
<feature type="domain" description="PAC" evidence="20">
    <location>
        <begin position="1202"/>
        <end position="1255"/>
    </location>
</feature>
<dbReference type="InterPro" id="IPR001789">
    <property type="entry name" value="Sig_transdc_resp-reg_receiver"/>
</dbReference>
<dbReference type="Pfam" id="PF02518">
    <property type="entry name" value="HATPase_c"/>
    <property type="match status" value="1"/>
</dbReference>
<dbReference type="InterPro" id="IPR003661">
    <property type="entry name" value="HisK_dim/P_dom"/>
</dbReference>
<dbReference type="InterPro" id="IPR036097">
    <property type="entry name" value="HisK_dim/P_sf"/>
</dbReference>
<keyword evidence="9" id="KW-0067">ATP-binding</keyword>
<dbReference type="Gene3D" id="3.30.450.40">
    <property type="match status" value="5"/>
</dbReference>
<dbReference type="Pfam" id="PF00072">
    <property type="entry name" value="Response_reg"/>
    <property type="match status" value="2"/>
</dbReference>
<evidence type="ECO:0000256" key="13">
    <source>
        <dbReference type="ARBA" id="ARBA00074306"/>
    </source>
</evidence>
<dbReference type="Pfam" id="PF08447">
    <property type="entry name" value="PAS_3"/>
    <property type="match status" value="1"/>
</dbReference>
<dbReference type="InterPro" id="IPR036890">
    <property type="entry name" value="HATPase_C_sf"/>
</dbReference>
<comment type="catalytic activity">
    <reaction evidence="1">
        <text>ATP + protein L-histidine = ADP + protein N-phospho-L-histidine.</text>
        <dbReference type="EC" id="2.7.13.3"/>
    </reaction>
</comment>
<dbReference type="InterPro" id="IPR003018">
    <property type="entry name" value="GAF"/>
</dbReference>
<dbReference type="Pfam" id="PF13185">
    <property type="entry name" value="GAF_2"/>
    <property type="match status" value="1"/>
</dbReference>
<keyword evidence="22" id="KW-1185">Reference proteome</keyword>
<feature type="domain" description="PAC" evidence="20">
    <location>
        <begin position="905"/>
        <end position="955"/>
    </location>
</feature>
<dbReference type="Proteomes" id="UP000218238">
    <property type="component" value="Unassembled WGS sequence"/>
</dbReference>
<evidence type="ECO:0000256" key="4">
    <source>
        <dbReference type="ARBA" id="ARBA00012438"/>
    </source>
</evidence>
<dbReference type="PROSITE" id="PS50112">
    <property type="entry name" value="PAS"/>
    <property type="match status" value="3"/>
</dbReference>
<evidence type="ECO:0000259" key="16">
    <source>
        <dbReference type="PROSITE" id="PS50046"/>
    </source>
</evidence>
<feature type="domain" description="Histidine kinase" evidence="17">
    <location>
        <begin position="1608"/>
        <end position="1830"/>
    </location>
</feature>
<dbReference type="InterPro" id="IPR003594">
    <property type="entry name" value="HATPase_dom"/>
</dbReference>
<keyword evidence="8" id="KW-0418">Kinase</keyword>
<dbReference type="SMART" id="SM00091">
    <property type="entry name" value="PAS"/>
    <property type="match status" value="4"/>
</dbReference>
<dbReference type="PROSITE" id="PS50109">
    <property type="entry name" value="HIS_KIN"/>
    <property type="match status" value="1"/>
</dbReference>
<dbReference type="InterPro" id="IPR001610">
    <property type="entry name" value="PAC"/>
</dbReference>
<organism evidence="21 22">
    <name type="scientific">Brunnivagina elsteri CCALA 953</name>
    <dbReference type="NCBI Taxonomy" id="987040"/>
    <lineage>
        <taxon>Bacteria</taxon>
        <taxon>Bacillati</taxon>
        <taxon>Cyanobacteriota</taxon>
        <taxon>Cyanophyceae</taxon>
        <taxon>Nostocales</taxon>
        <taxon>Calotrichaceae</taxon>
        <taxon>Brunnivagina</taxon>
    </lineage>
</organism>
<dbReference type="Pfam" id="PF00512">
    <property type="entry name" value="HisKA"/>
    <property type="match status" value="1"/>
</dbReference>
<dbReference type="FunFam" id="3.30.565.10:FF:000010">
    <property type="entry name" value="Sensor histidine kinase RcsC"/>
    <property type="match status" value="1"/>
</dbReference>
<dbReference type="InterPro" id="IPR013767">
    <property type="entry name" value="PAS_fold"/>
</dbReference>
<feature type="domain" description="Phytochrome chromophore attachment site" evidence="16">
    <location>
        <begin position="1403"/>
        <end position="1567"/>
    </location>
</feature>
<dbReference type="PROSITE" id="PS50046">
    <property type="entry name" value="PHYTOCHROME_2"/>
    <property type="match status" value="1"/>
</dbReference>
<evidence type="ECO:0000256" key="15">
    <source>
        <dbReference type="SAM" id="Coils"/>
    </source>
</evidence>
<protein>
    <recommendedName>
        <fullName evidence="13">Circadian input-output histidine kinase CikA</fullName>
        <ecNumber evidence="4">2.7.13.3</ecNumber>
    </recommendedName>
</protein>
<dbReference type="PROSITE" id="PS50110">
    <property type="entry name" value="RESPONSE_REGULATORY"/>
    <property type="match status" value="2"/>
</dbReference>
<dbReference type="SMART" id="SM00448">
    <property type="entry name" value="REC"/>
    <property type="match status" value="2"/>
</dbReference>
<dbReference type="SMART" id="SM00065">
    <property type="entry name" value="GAF"/>
    <property type="match status" value="5"/>
</dbReference>
<feature type="modified residue" description="4-aspartylphosphate" evidence="14">
    <location>
        <position position="1905"/>
    </location>
</feature>
<evidence type="ECO:0000256" key="9">
    <source>
        <dbReference type="ARBA" id="ARBA00022840"/>
    </source>
</evidence>
<evidence type="ECO:0000256" key="11">
    <source>
        <dbReference type="ARBA" id="ARBA00023136"/>
    </source>
</evidence>
<evidence type="ECO:0000256" key="12">
    <source>
        <dbReference type="ARBA" id="ARBA00023306"/>
    </source>
</evidence>
<feature type="modified residue" description="4-aspartylphosphate" evidence="14">
    <location>
        <position position="56"/>
    </location>
</feature>
<feature type="domain" description="PAS" evidence="19">
    <location>
        <begin position="1126"/>
        <end position="1198"/>
    </location>
</feature>
<dbReference type="EMBL" id="NTFS01000254">
    <property type="protein sequence ID" value="PAX52314.1"/>
    <property type="molecule type" value="Genomic_DNA"/>
</dbReference>
<evidence type="ECO:0000259" key="17">
    <source>
        <dbReference type="PROSITE" id="PS50109"/>
    </source>
</evidence>
<dbReference type="GO" id="GO:0000155">
    <property type="term" value="F:phosphorelay sensor kinase activity"/>
    <property type="evidence" value="ECO:0007669"/>
    <property type="project" value="InterPro"/>
</dbReference>
<gene>
    <name evidence="21" type="ORF">CK510_19995</name>
</gene>
<dbReference type="EC" id="2.7.13.3" evidence="4"/>
<evidence type="ECO:0000256" key="7">
    <source>
        <dbReference type="ARBA" id="ARBA00022741"/>
    </source>
</evidence>
<evidence type="ECO:0000256" key="8">
    <source>
        <dbReference type="ARBA" id="ARBA00022777"/>
    </source>
</evidence>
<evidence type="ECO:0000256" key="2">
    <source>
        <dbReference type="ARBA" id="ARBA00004370"/>
    </source>
</evidence>
<dbReference type="InterPro" id="IPR013655">
    <property type="entry name" value="PAS_fold_3"/>
</dbReference>
<feature type="domain" description="Response regulatory" evidence="18">
    <location>
        <begin position="7"/>
        <end position="123"/>
    </location>
</feature>
<keyword evidence="12" id="KW-0131">Cell cycle</keyword>
<dbReference type="Gene3D" id="1.10.287.130">
    <property type="match status" value="1"/>
</dbReference>
<accession>A0A2A2TEY6</accession>
<comment type="similarity">
    <text evidence="3">In the N-terminal section; belongs to the phytochrome family.</text>
</comment>
<evidence type="ECO:0000313" key="21">
    <source>
        <dbReference type="EMBL" id="PAX52314.1"/>
    </source>
</evidence>
<dbReference type="CDD" id="cd17546">
    <property type="entry name" value="REC_hyHK_CKI1_RcsC-like"/>
    <property type="match status" value="1"/>
</dbReference>
<dbReference type="GO" id="GO:0016020">
    <property type="term" value="C:membrane"/>
    <property type="evidence" value="ECO:0007669"/>
    <property type="project" value="UniProtKB-SubCell"/>
</dbReference>
<dbReference type="RefSeq" id="WP_095723370.1">
    <property type="nucleotide sequence ID" value="NZ_NTFS01000254.1"/>
</dbReference>
<evidence type="ECO:0000313" key="22">
    <source>
        <dbReference type="Proteomes" id="UP000218238"/>
    </source>
</evidence>
<dbReference type="PROSITE" id="PS50113">
    <property type="entry name" value="PAC"/>
    <property type="match status" value="2"/>
</dbReference>
<dbReference type="GO" id="GO:0006355">
    <property type="term" value="P:regulation of DNA-templated transcription"/>
    <property type="evidence" value="ECO:0007669"/>
    <property type="project" value="InterPro"/>
</dbReference>
<evidence type="ECO:0000259" key="19">
    <source>
        <dbReference type="PROSITE" id="PS50112"/>
    </source>
</evidence>
<dbReference type="CDD" id="cd00130">
    <property type="entry name" value="PAS"/>
    <property type="match status" value="3"/>
</dbReference>
<dbReference type="CDD" id="cd00082">
    <property type="entry name" value="HisKA"/>
    <property type="match status" value="1"/>
</dbReference>
<evidence type="ECO:0000256" key="1">
    <source>
        <dbReference type="ARBA" id="ARBA00000085"/>
    </source>
</evidence>
<dbReference type="Pfam" id="PF01590">
    <property type="entry name" value="GAF"/>
    <property type="match status" value="4"/>
</dbReference>
<evidence type="ECO:0000259" key="18">
    <source>
        <dbReference type="PROSITE" id="PS50110"/>
    </source>
</evidence>
<dbReference type="CDD" id="cd16922">
    <property type="entry name" value="HATPase_EvgS-ArcB-TorS-like"/>
    <property type="match status" value="1"/>
</dbReference>
<dbReference type="PRINTS" id="PR00344">
    <property type="entry name" value="BCTRLSENSOR"/>
</dbReference>
<dbReference type="InterPro" id="IPR013656">
    <property type="entry name" value="PAS_4"/>
</dbReference>
<feature type="coiled-coil region" evidence="15">
    <location>
        <begin position="125"/>
        <end position="156"/>
    </location>
</feature>
<proteinExistence type="inferred from homology"/>
<evidence type="ECO:0000256" key="14">
    <source>
        <dbReference type="PROSITE-ProRule" id="PRU00169"/>
    </source>
</evidence>
<dbReference type="OrthoDB" id="446897at2"/>
<dbReference type="SMART" id="SM00086">
    <property type="entry name" value="PAC"/>
    <property type="match status" value="2"/>
</dbReference>
<keyword evidence="10" id="KW-0902">Two-component regulatory system</keyword>
<dbReference type="InterPro" id="IPR004358">
    <property type="entry name" value="Sig_transdc_His_kin-like_C"/>
</dbReference>
<sequence length="2089" mass="236452">MDRENQKILLVDDRQTDLDFLSDILIDKGYVVEKIDSGEKIMVTTLNFLPDLILLDIRMSKIDGFEACKYLKANPNTQHIPIIFLSAASEAEDKITAFKIGGCDYITKPFQPEEVLVRVANQLQIQKLQNQLRLKNQKLNIELENKQYLAVELQNRNQQIELILKTAQVGISLIDERGYFVETNPAYCQMFGLTKDELIGQLFTIHYAHLSQTEQANLIDQYRDRIVHNTHLTHQNITFNHKNHSLFAGEMTLGVFQKENGEKYSVVTVLDNSKKCDRERYLAALVEIKRRLLAFDTYVDCYGEIIKILGNASQASRVYFFENHLATDGSLLMSQKAEWCAGGIESEFNNLKLQNISYRDFFPRWQDVLAKGEFISGIVKDFPDSEREILEPQNILSILILPIIVKGEFTGFLGFDSCEDVRVWEDAEIDFLQAAATSLALAQEREQAETALQRQLERSYLLKNTTDKIRSELDTQKLFATAAVEIGQALNVSRVLIHSYEIGETPKIPILGEFLVSGCASLLDFEIPILGNTHLKKVLSQDKAVASDDVSQEALLENQIDICHQFNIKSMLAVRTSYKGNLNGLICLHQCDNQRKWTEVEIELLESIAAQFGIAFSQTKLLENEKQVNIQLQQEIHIRHQAETALRVSEQKLRQSAEKLSQHNLILTEIASKQVLYRGDFDSGLREITEAGARCVAAERSNIWLYSDTPSGIKCLDLFESSINQHSKPDIQLAIAAYPDYFQALDSDRVIISENPLTDSLTKTLAESYLIPHNITALLHIPIHLGGVTVGVLCLEQVGIPHQWTLEDINFARSLSNLISLSLEARRSTRAEAKLASAFRSSPDPIALATFPDVRYVEVNDNFCRVFGYNREEIINRSAVEVEIWANINDCTHILEILGESQAISNYEVELRTNLGEIKTMLFSAELIEIDAQRYLLGTARDITERKQAENESRLLLLTTQAISRAVNVDSAISLVLRLIYQTIDWDFAEAWVPTDSGDNLEYRLGWYREDTKLKEFSDRSSSITFSHGIGLPGRVWQKKKPEWIEDVTKTSDTLFLRKQFAEDAELKAGFAVPILAKDKVLFVLVFFNSLKLPVDCRLLYLVSTVASQLGVLMQRKEAESAHRQSEERLQLALVASDLGMWDWSLETGKIYRDWRWKRMLGYEENEISDTRQAFRELVHPEDLAVINSTLGKYLRGESPIYRVEFRMRSKSGDWKWIQSCGKVFDLNERNKPLRLTGTHQDITERKLLERELALKEARLNAFFNNAPVGLCILDKELRFVQVNQLLAEINGVSIVDHIGKTLNQVLYQISAFIEPLYRQVLTTGEAILNQELNATSPKEPGILRNFLVSYFPILGDDGIPSDVGSVLVEITDLKRAELALIESADRERAVTQAIQRMRQTLDLETIFAATTQELRQVLGCDRVVVYRFNPDWSGKFVAESVGDGWISLIEARKQNPDLTEGALEDESCIVQRMNSKANQVVDTHLQDTEGGAYSRGASFLCVSDIYGAGFEDCYIQLLESFQAKAYITVPIFCGDKLWGLLASYQNSSSRHWKTGEINIVVQIGNQLGVALQQAELLAVKQRQSQALEKAAIAADAANRAKSEFLANMSHELRTPLNAILGFTQLMSRDILLNKENQQNLTIINRAGEHLLNLINDILEMSKIEAGRSSLNLSNFDLIKLLENLKEMLQYRATAKDLVLVFEYAINIPQYIQADASKLRQVLLNLLGNAIKFTKVGRVVLQVSLDVVEFTGIKYLNFEVIDTGSGIAAEEIKLLFEAFGQTETGRNSQQGTGLGLAISRKYIQLMGGNISVSSTVNVGSRFAFNIQIEMISEKDISSTSKQKQIIGLAPEQLTYRILVVDDAEDSRNFLVKLLGSIGFAVKEATNGNEAISVWSYWQPHMILMDMRMPIMDGYEATKEIKRREHQQGEIPCPSTETVIIALTANAFIEQRQAIIELGCDDFINKPFRDDFLLEKIQQYLKVEYIYQEVNNSTVDDIHNQNQPILSDIELIKMLSQFSGEWLEKLHNFAASCSDDLIIDFLEQIPSESGLLKDSLHELAHNFQFEKIMELTSIVLNQESTTYTNSDYPV</sequence>
<evidence type="ECO:0000259" key="20">
    <source>
        <dbReference type="PROSITE" id="PS50113"/>
    </source>
</evidence>
<comment type="caution">
    <text evidence="21">The sequence shown here is derived from an EMBL/GenBank/DDBJ whole genome shotgun (WGS) entry which is preliminary data.</text>
</comment>
<dbReference type="SUPFAM" id="SSF47384">
    <property type="entry name" value="Homodimeric domain of signal transducing histidine kinase"/>
    <property type="match status" value="1"/>
</dbReference>
<dbReference type="FunFam" id="1.10.287.130:FF:000038">
    <property type="entry name" value="Sensory transduction histidine kinase"/>
    <property type="match status" value="1"/>
</dbReference>
<feature type="domain" description="Response regulatory" evidence="18">
    <location>
        <begin position="1856"/>
        <end position="1980"/>
    </location>
</feature>
<name>A0A2A2TEY6_9CYAN</name>
<dbReference type="InterPro" id="IPR005467">
    <property type="entry name" value="His_kinase_dom"/>
</dbReference>
<comment type="subcellular location">
    <subcellularLocation>
        <location evidence="2">Membrane</location>
    </subcellularLocation>
</comment>
<evidence type="ECO:0000256" key="5">
    <source>
        <dbReference type="ARBA" id="ARBA00022553"/>
    </source>
</evidence>
<dbReference type="InterPro" id="IPR035965">
    <property type="entry name" value="PAS-like_dom_sf"/>
</dbReference>
<dbReference type="InterPro" id="IPR000700">
    <property type="entry name" value="PAS-assoc_C"/>
</dbReference>
<dbReference type="PANTHER" id="PTHR45339">
    <property type="entry name" value="HYBRID SIGNAL TRANSDUCTION HISTIDINE KINASE J"/>
    <property type="match status" value="1"/>
</dbReference>
<dbReference type="Gene3D" id="3.30.565.10">
    <property type="entry name" value="Histidine kinase-like ATPase, C-terminal domain"/>
    <property type="match status" value="1"/>
</dbReference>
<evidence type="ECO:0000256" key="6">
    <source>
        <dbReference type="ARBA" id="ARBA00022679"/>
    </source>
</evidence>
<dbReference type="PANTHER" id="PTHR45339:SF1">
    <property type="entry name" value="HYBRID SIGNAL TRANSDUCTION HISTIDINE KINASE J"/>
    <property type="match status" value="1"/>
</dbReference>
<dbReference type="SMART" id="SM00387">
    <property type="entry name" value="HATPase_c"/>
    <property type="match status" value="1"/>
</dbReference>
<dbReference type="Pfam" id="PF13426">
    <property type="entry name" value="PAS_9"/>
    <property type="match status" value="1"/>
</dbReference>
<dbReference type="InterPro" id="IPR016132">
    <property type="entry name" value="Phyto_chromo_attachment"/>
</dbReference>
<dbReference type="SMART" id="SM00388">
    <property type="entry name" value="HisKA"/>
    <property type="match status" value="1"/>
</dbReference>
<dbReference type="Pfam" id="PF00989">
    <property type="entry name" value="PAS"/>
    <property type="match status" value="1"/>
</dbReference>
<dbReference type="SUPFAM" id="SSF52172">
    <property type="entry name" value="CheY-like"/>
    <property type="match status" value="2"/>
</dbReference>
<dbReference type="GO" id="GO:0005524">
    <property type="term" value="F:ATP binding"/>
    <property type="evidence" value="ECO:0007669"/>
    <property type="project" value="UniProtKB-KW"/>
</dbReference>
<dbReference type="InterPro" id="IPR011006">
    <property type="entry name" value="CheY-like_superfamily"/>
</dbReference>
<dbReference type="Gene3D" id="3.40.50.2300">
    <property type="match status" value="2"/>
</dbReference>
<dbReference type="SUPFAM" id="SSF55781">
    <property type="entry name" value="GAF domain-like"/>
    <property type="match status" value="5"/>
</dbReference>
<feature type="domain" description="PAS" evidence="19">
    <location>
        <begin position="156"/>
        <end position="230"/>
    </location>
</feature>
<dbReference type="InterPro" id="IPR029016">
    <property type="entry name" value="GAF-like_dom_sf"/>
</dbReference>
<dbReference type="NCBIfam" id="TIGR00229">
    <property type="entry name" value="sensory_box"/>
    <property type="match status" value="4"/>
</dbReference>